<dbReference type="AlphaFoldDB" id="A0A446C6N3"/>
<keyword evidence="3 14" id="KW-0813">Transport</keyword>
<dbReference type="Pfam" id="PF07715">
    <property type="entry name" value="Plug"/>
    <property type="match status" value="1"/>
</dbReference>
<dbReference type="EMBL" id="UFQC01000002">
    <property type="protein sequence ID" value="SSW63505.1"/>
    <property type="molecule type" value="Genomic_DNA"/>
</dbReference>
<evidence type="ECO:0000256" key="10">
    <source>
        <dbReference type="ARBA" id="ARBA00023077"/>
    </source>
</evidence>
<dbReference type="InterPro" id="IPR037066">
    <property type="entry name" value="Plug_dom_sf"/>
</dbReference>
<evidence type="ECO:0000256" key="15">
    <source>
        <dbReference type="PROSITE-ProRule" id="PRU10144"/>
    </source>
</evidence>
<dbReference type="Proteomes" id="UP000289465">
    <property type="component" value="Unassembled WGS sequence"/>
</dbReference>
<evidence type="ECO:0000259" key="17">
    <source>
        <dbReference type="SMART" id="SM00965"/>
    </source>
</evidence>
<dbReference type="Gene3D" id="2.170.130.10">
    <property type="entry name" value="TonB-dependent receptor, plug domain"/>
    <property type="match status" value="1"/>
</dbReference>
<dbReference type="Gene3D" id="3.55.50.30">
    <property type="match status" value="1"/>
</dbReference>
<dbReference type="InterPro" id="IPR010917">
    <property type="entry name" value="TonB_rcpt_CS"/>
</dbReference>
<name>A0A446C6N3_9BURK</name>
<dbReference type="InterPro" id="IPR036942">
    <property type="entry name" value="Beta-barrel_TonB_sf"/>
</dbReference>
<evidence type="ECO:0000256" key="4">
    <source>
        <dbReference type="ARBA" id="ARBA00022452"/>
    </source>
</evidence>
<keyword evidence="9" id="KW-0406">Ion transport</keyword>
<evidence type="ECO:0000256" key="13">
    <source>
        <dbReference type="ARBA" id="ARBA00023237"/>
    </source>
</evidence>
<dbReference type="InterPro" id="IPR012910">
    <property type="entry name" value="Plug_dom"/>
</dbReference>
<evidence type="ECO:0000313" key="18">
    <source>
        <dbReference type="EMBL" id="SSW63505.1"/>
    </source>
</evidence>
<evidence type="ECO:0000256" key="5">
    <source>
        <dbReference type="ARBA" id="ARBA00022496"/>
    </source>
</evidence>
<comment type="similarity">
    <text evidence="2 14 16">Belongs to the TonB-dependent receptor family.</text>
</comment>
<feature type="short sequence motif" description="TonB C-terminal box" evidence="15">
    <location>
        <begin position="810"/>
        <end position="827"/>
    </location>
</feature>
<evidence type="ECO:0000256" key="3">
    <source>
        <dbReference type="ARBA" id="ARBA00022448"/>
    </source>
</evidence>
<evidence type="ECO:0000256" key="16">
    <source>
        <dbReference type="RuleBase" id="RU003357"/>
    </source>
</evidence>
<sequence>MAPRQSSSPIAAPRPPGARPARLRLAVHLALTAVVPLAAPAASWAQAASAEGVVFSISAAPLDEALGQFGVAAQVTVVASPALTRGVRTQGLSGRYTAEQGLAQLLAGTGLQAVANANGEGYQLRRIPQDAPGVSTLAPVTVTGLADSAVTEGSGSYTSRMVTIGKGQQTLKEIPQSVTVVTRQRMDDQNSNTLDDVLANSTGMTLYKSPMGGNYVFSRGFRVDSYQFDGVNRAFYYPQANNFTSNTVILDRVEIIRGATGLLQGAGSPSAAVNLVRKRPLAESQVQMMASGGSWNNYRADIDATGPLNESGSLRGRAVASYNDREYFYDEAKSRTGVLYGVLSYDFGPDTTLTAGVSYEELRSTPFFHGLPHYSNGDDLGLKRSTSLGQDWNRWNGKQTTVFAELAHRFNKDWSARLTATSTQESNDSKYAFSDGAVNPSTLLGPSLYAGIFDLSTHNKALDLEVDGTFQALGRKHSVSVGASLNHLTSKDDFALARLNRASNVWDPDHHVPEPSDDWLRENAYRGDATVVKMKQTGVYGVGRFSLADPLTLVAGARVSWYENTTRYRDTGDQYSDPYKENGVVTPYGGLIYAFNPQWSGYVSFAQIFEPQNALDASGKVLDPIVGKNYEVGIKGELLDGKVNTSLAVFRIDQKNQAQEDLAGGCAIGDICYVSSGKLRSQGVDAEISGEVAKGWQVFAGYTFNTLKFLDDTDVLNTNFGRTFTPKHMLRLWADYRLPGEWSAWTLGAGVNYQTGSYTETRSVRVSQGPFAVWNARVGYQFNKHWSAALNVNNIFDKTYYQTIGAPGWGSFYGDPRNATLTVRGTF</sequence>
<feature type="domain" description="Secretin/TonB short N-terminal" evidence="17">
    <location>
        <begin position="75"/>
        <end position="127"/>
    </location>
</feature>
<dbReference type="GO" id="GO:0038023">
    <property type="term" value="F:signaling receptor activity"/>
    <property type="evidence" value="ECO:0007669"/>
    <property type="project" value="InterPro"/>
</dbReference>
<organism evidence="18 19">
    <name type="scientific">Achromobacter veterisilvae</name>
    <dbReference type="NCBI Taxonomy" id="2069367"/>
    <lineage>
        <taxon>Bacteria</taxon>
        <taxon>Pseudomonadati</taxon>
        <taxon>Pseudomonadota</taxon>
        <taxon>Betaproteobacteria</taxon>
        <taxon>Burkholderiales</taxon>
        <taxon>Alcaligenaceae</taxon>
        <taxon>Achromobacter</taxon>
    </lineage>
</organism>
<dbReference type="SUPFAM" id="SSF56935">
    <property type="entry name" value="Porins"/>
    <property type="match status" value="1"/>
</dbReference>
<proteinExistence type="inferred from homology"/>
<dbReference type="PANTHER" id="PTHR32552">
    <property type="entry name" value="FERRICHROME IRON RECEPTOR-RELATED"/>
    <property type="match status" value="1"/>
</dbReference>
<dbReference type="InterPro" id="IPR000531">
    <property type="entry name" value="Beta-barrel_TonB"/>
</dbReference>
<evidence type="ECO:0000256" key="12">
    <source>
        <dbReference type="ARBA" id="ARBA00023170"/>
    </source>
</evidence>
<evidence type="ECO:0000256" key="9">
    <source>
        <dbReference type="ARBA" id="ARBA00023065"/>
    </source>
</evidence>
<dbReference type="GO" id="GO:0015344">
    <property type="term" value="F:siderophore uptake transmembrane transporter activity"/>
    <property type="evidence" value="ECO:0007669"/>
    <property type="project" value="TreeGrafter"/>
</dbReference>
<dbReference type="GO" id="GO:0009279">
    <property type="term" value="C:cell outer membrane"/>
    <property type="evidence" value="ECO:0007669"/>
    <property type="project" value="UniProtKB-SubCell"/>
</dbReference>
<dbReference type="CDD" id="cd01347">
    <property type="entry name" value="ligand_gated_channel"/>
    <property type="match status" value="1"/>
</dbReference>
<dbReference type="PROSITE" id="PS01156">
    <property type="entry name" value="TONB_DEPENDENT_REC_2"/>
    <property type="match status" value="1"/>
</dbReference>
<keyword evidence="10 16" id="KW-0798">TonB box</keyword>
<comment type="subcellular location">
    <subcellularLocation>
        <location evidence="1 14">Cell outer membrane</location>
        <topology evidence="1 14">Multi-pass membrane protein</topology>
    </subcellularLocation>
</comment>
<dbReference type="OrthoDB" id="8533686at2"/>
<keyword evidence="8" id="KW-0408">Iron</keyword>
<evidence type="ECO:0000256" key="11">
    <source>
        <dbReference type="ARBA" id="ARBA00023136"/>
    </source>
</evidence>
<keyword evidence="6 14" id="KW-0812">Transmembrane</keyword>
<accession>A0A446C6N3</accession>
<keyword evidence="11 14" id="KW-0472">Membrane</keyword>
<dbReference type="SMART" id="SM00965">
    <property type="entry name" value="STN"/>
    <property type="match status" value="1"/>
</dbReference>
<dbReference type="FunFam" id="2.170.130.10:FF:000010">
    <property type="entry name" value="Ferripyoverdine receptor"/>
    <property type="match status" value="1"/>
</dbReference>
<evidence type="ECO:0000256" key="14">
    <source>
        <dbReference type="PROSITE-ProRule" id="PRU01360"/>
    </source>
</evidence>
<gene>
    <name evidence="18" type="primary">fptA_1</name>
    <name evidence="18" type="ORF">AVE30378_00536</name>
</gene>
<protein>
    <submittedName>
        <fullName evidence="18">Fe(3+)-pyochelin receptor</fullName>
    </submittedName>
</protein>
<dbReference type="PANTHER" id="PTHR32552:SF74">
    <property type="entry name" value="HYDROXAMATE SIDEROPHORE RECEPTOR FHUE"/>
    <property type="match status" value="1"/>
</dbReference>
<evidence type="ECO:0000313" key="19">
    <source>
        <dbReference type="Proteomes" id="UP000289465"/>
    </source>
</evidence>
<evidence type="ECO:0000256" key="2">
    <source>
        <dbReference type="ARBA" id="ARBA00009810"/>
    </source>
</evidence>
<evidence type="ECO:0000256" key="1">
    <source>
        <dbReference type="ARBA" id="ARBA00004571"/>
    </source>
</evidence>
<dbReference type="NCBIfam" id="TIGR01783">
    <property type="entry name" value="TonB-siderophor"/>
    <property type="match status" value="1"/>
</dbReference>
<keyword evidence="12 18" id="KW-0675">Receptor</keyword>
<evidence type="ECO:0000256" key="7">
    <source>
        <dbReference type="ARBA" id="ARBA00022729"/>
    </source>
</evidence>
<reference evidence="18 19" key="1">
    <citation type="submission" date="2018-07" db="EMBL/GenBank/DDBJ databases">
        <authorList>
            <person name="Peeters C."/>
        </authorList>
    </citation>
    <scope>NUCLEOTIDE SEQUENCE [LARGE SCALE GENOMIC DNA]</scope>
    <source>
        <strain evidence="18 19">LMG 30378</strain>
    </source>
</reference>
<keyword evidence="4 14" id="KW-1134">Transmembrane beta strand</keyword>
<dbReference type="InterPro" id="IPR010105">
    <property type="entry name" value="TonB_sidphr_rcpt"/>
</dbReference>
<keyword evidence="7" id="KW-0732">Signal</keyword>
<dbReference type="Pfam" id="PF07660">
    <property type="entry name" value="STN"/>
    <property type="match status" value="1"/>
</dbReference>
<evidence type="ECO:0000256" key="8">
    <source>
        <dbReference type="ARBA" id="ARBA00023004"/>
    </source>
</evidence>
<dbReference type="Pfam" id="PF00593">
    <property type="entry name" value="TonB_dep_Rec_b-barrel"/>
    <property type="match status" value="1"/>
</dbReference>
<keyword evidence="5" id="KW-0410">Iron transport</keyword>
<evidence type="ECO:0000256" key="6">
    <source>
        <dbReference type="ARBA" id="ARBA00022692"/>
    </source>
</evidence>
<dbReference type="InterPro" id="IPR011662">
    <property type="entry name" value="Secretin/TonB_short_N"/>
</dbReference>
<dbReference type="PROSITE" id="PS52016">
    <property type="entry name" value="TONB_DEPENDENT_REC_3"/>
    <property type="match status" value="1"/>
</dbReference>
<keyword evidence="13 14" id="KW-0998">Cell outer membrane</keyword>
<dbReference type="Gene3D" id="2.40.170.20">
    <property type="entry name" value="TonB-dependent receptor, beta-barrel domain"/>
    <property type="match status" value="1"/>
</dbReference>
<dbReference type="GO" id="GO:0015891">
    <property type="term" value="P:siderophore transport"/>
    <property type="evidence" value="ECO:0007669"/>
    <property type="project" value="InterPro"/>
</dbReference>
<dbReference type="InterPro" id="IPR039426">
    <property type="entry name" value="TonB-dep_rcpt-like"/>
</dbReference>